<dbReference type="RefSeq" id="WP_211603308.1">
    <property type="nucleotide sequence ID" value="NZ_FNHL01000006.1"/>
</dbReference>
<feature type="transmembrane region" description="Helical" evidence="1">
    <location>
        <begin position="110"/>
        <end position="130"/>
    </location>
</feature>
<keyword evidence="1" id="KW-0472">Membrane</keyword>
<evidence type="ECO:0000313" key="3">
    <source>
        <dbReference type="Proteomes" id="UP000199451"/>
    </source>
</evidence>
<name>A0A1G9Z5J3_9EURY</name>
<accession>A0A1G9Z5J3</accession>
<proteinExistence type="predicted"/>
<feature type="transmembrane region" description="Helical" evidence="1">
    <location>
        <begin position="7"/>
        <end position="28"/>
    </location>
</feature>
<feature type="transmembrane region" description="Helical" evidence="1">
    <location>
        <begin position="78"/>
        <end position="98"/>
    </location>
</feature>
<reference evidence="3" key="1">
    <citation type="submission" date="2016-10" db="EMBL/GenBank/DDBJ databases">
        <authorList>
            <person name="Varghese N."/>
            <person name="Submissions S."/>
        </authorList>
    </citation>
    <scope>NUCLEOTIDE SEQUENCE [LARGE SCALE GENOMIC DNA]</scope>
    <source>
        <strain evidence="3">CGMCC 1.10119</strain>
    </source>
</reference>
<keyword evidence="1" id="KW-0812">Transmembrane</keyword>
<organism evidence="2 3">
    <name type="scientific">Halogranum gelatinilyticum</name>
    <dbReference type="NCBI Taxonomy" id="660521"/>
    <lineage>
        <taxon>Archaea</taxon>
        <taxon>Methanobacteriati</taxon>
        <taxon>Methanobacteriota</taxon>
        <taxon>Stenosarchaea group</taxon>
        <taxon>Halobacteria</taxon>
        <taxon>Halobacteriales</taxon>
        <taxon>Haloferacaceae</taxon>
    </lineage>
</organism>
<dbReference type="OrthoDB" id="275727at2157"/>
<evidence type="ECO:0000313" key="2">
    <source>
        <dbReference type="EMBL" id="SDN15896.1"/>
    </source>
</evidence>
<dbReference type="Proteomes" id="UP000199451">
    <property type="component" value="Unassembled WGS sequence"/>
</dbReference>
<dbReference type="AlphaFoldDB" id="A0A1G9Z5J3"/>
<sequence length="146" mass="15717">MSSKQKFAYITATIVAALLAVVGVWLPWVRKQPVGITDEYIAGLDAGFSDIDFLVIVLVMAVVVAVVLGHYPNWRTDAVLIGAGGLILVVFGSVFQSYLAVERYVVEPGLYLLIASGCLFILIGVVAALNRRLTPIVSNRDNPRVG</sequence>
<keyword evidence="3" id="KW-1185">Reference proteome</keyword>
<dbReference type="EMBL" id="FNHL01000006">
    <property type="protein sequence ID" value="SDN15896.1"/>
    <property type="molecule type" value="Genomic_DNA"/>
</dbReference>
<feature type="transmembrane region" description="Helical" evidence="1">
    <location>
        <begin position="53"/>
        <end position="71"/>
    </location>
</feature>
<keyword evidence="1" id="KW-1133">Transmembrane helix</keyword>
<evidence type="ECO:0000256" key="1">
    <source>
        <dbReference type="SAM" id="Phobius"/>
    </source>
</evidence>
<protein>
    <submittedName>
        <fullName evidence="2">Uncharacterized protein</fullName>
    </submittedName>
</protein>
<gene>
    <name evidence="2" type="ORF">SAMN04487949_3533</name>
</gene>